<feature type="compositionally biased region" description="Polar residues" evidence="7">
    <location>
        <begin position="1329"/>
        <end position="1353"/>
    </location>
</feature>
<feature type="compositionally biased region" description="Low complexity" evidence="7">
    <location>
        <begin position="1689"/>
        <end position="1700"/>
    </location>
</feature>
<feature type="transmembrane region" description="Helical" evidence="8">
    <location>
        <begin position="58"/>
        <end position="83"/>
    </location>
</feature>
<dbReference type="GO" id="GO:0006508">
    <property type="term" value="P:proteolysis"/>
    <property type="evidence" value="ECO:0007669"/>
    <property type="project" value="UniProtKB-KW"/>
</dbReference>
<feature type="region of interest" description="Disordered" evidence="7">
    <location>
        <begin position="335"/>
        <end position="505"/>
    </location>
</feature>
<feature type="disulfide bond" evidence="5">
    <location>
        <begin position="2378"/>
        <end position="2396"/>
    </location>
</feature>
<dbReference type="InterPro" id="IPR002172">
    <property type="entry name" value="LDrepeatLR_classA_rpt"/>
</dbReference>
<evidence type="ECO:0000313" key="12">
    <source>
        <dbReference type="EnsemblMetazoa" id="PHUM534870-PA"/>
    </source>
</evidence>
<dbReference type="HOGENOM" id="CLU_226522_0_0_1"/>
<dbReference type="GO" id="GO:0004252">
    <property type="term" value="F:serine-type endopeptidase activity"/>
    <property type="evidence" value="ECO:0007669"/>
    <property type="project" value="UniProtKB-EC"/>
</dbReference>
<dbReference type="Gene3D" id="4.10.400.10">
    <property type="entry name" value="Low-density Lipoprotein Receptor"/>
    <property type="match status" value="5"/>
</dbReference>
<feature type="region of interest" description="Disordered" evidence="7">
    <location>
        <begin position="1602"/>
        <end position="1906"/>
    </location>
</feature>
<evidence type="ECO:0000259" key="9">
    <source>
        <dbReference type="PROSITE" id="PS50240"/>
    </source>
</evidence>
<feature type="compositionally biased region" description="Polar residues" evidence="7">
    <location>
        <begin position="1726"/>
        <end position="1744"/>
    </location>
</feature>
<feature type="compositionally biased region" description="Polar residues" evidence="7">
    <location>
        <begin position="877"/>
        <end position="887"/>
    </location>
</feature>
<dbReference type="PRINTS" id="PR00261">
    <property type="entry name" value="LDLRECEPTOR"/>
</dbReference>
<reference evidence="11" key="2">
    <citation type="submission" date="2007-04" db="EMBL/GenBank/DDBJ databases">
        <title>The genome of the human body louse.</title>
        <authorList>
            <consortium name="The Human Body Louse Genome Consortium"/>
            <person name="Kirkness E."/>
            <person name="Walenz B."/>
            <person name="Hass B."/>
            <person name="Bruggner R."/>
            <person name="Strausberg R."/>
        </authorList>
    </citation>
    <scope>NUCLEOTIDE SEQUENCE</scope>
    <source>
        <strain evidence="11">USDA</strain>
    </source>
</reference>
<feature type="disulfide bond" evidence="5">
    <location>
        <begin position="2484"/>
        <end position="2496"/>
    </location>
</feature>
<dbReference type="Pfam" id="PF00089">
    <property type="entry name" value="Trypsin"/>
    <property type="match status" value="1"/>
</dbReference>
<keyword evidence="13" id="KW-1185">Reference proteome</keyword>
<organism>
    <name type="scientific">Pediculus humanus subsp. corporis</name>
    <name type="common">Body louse</name>
    <dbReference type="NCBI Taxonomy" id="121224"/>
    <lineage>
        <taxon>Eukaryota</taxon>
        <taxon>Metazoa</taxon>
        <taxon>Ecdysozoa</taxon>
        <taxon>Arthropoda</taxon>
        <taxon>Hexapoda</taxon>
        <taxon>Insecta</taxon>
        <taxon>Pterygota</taxon>
        <taxon>Neoptera</taxon>
        <taxon>Paraneoptera</taxon>
        <taxon>Psocodea</taxon>
        <taxon>Troctomorpha</taxon>
        <taxon>Phthiraptera</taxon>
        <taxon>Anoplura</taxon>
        <taxon>Pediculidae</taxon>
        <taxon>Pediculus</taxon>
    </lineage>
</organism>
<feature type="disulfide bond" evidence="5">
    <location>
        <begin position="2417"/>
        <end position="2435"/>
    </location>
</feature>
<dbReference type="OMA" id="GDHHMHD"/>
<feature type="compositionally biased region" description="Polar residues" evidence="7">
    <location>
        <begin position="802"/>
        <end position="823"/>
    </location>
</feature>
<feature type="disulfide bond" evidence="5">
    <location>
        <begin position="2390"/>
        <end position="2405"/>
    </location>
</feature>
<feature type="compositionally biased region" description="Basic and acidic residues" evidence="7">
    <location>
        <begin position="1410"/>
        <end position="1425"/>
    </location>
</feature>
<dbReference type="RefSeq" id="XP_002431532.1">
    <property type="nucleotide sequence ID" value="XM_002431487.1"/>
</dbReference>
<evidence type="ECO:0000256" key="4">
    <source>
        <dbReference type="ARBA" id="ARBA00023157"/>
    </source>
</evidence>
<evidence type="ECO:0000259" key="10">
    <source>
        <dbReference type="PROSITE" id="PS50287"/>
    </source>
</evidence>
<dbReference type="Proteomes" id="UP000009046">
    <property type="component" value="Unassembled WGS sequence"/>
</dbReference>
<reference evidence="12" key="3">
    <citation type="submission" date="2021-02" db="UniProtKB">
        <authorList>
            <consortium name="EnsemblMetazoa"/>
        </authorList>
    </citation>
    <scope>IDENTIFICATION</scope>
    <source>
        <strain evidence="12">USDA</strain>
    </source>
</reference>
<feature type="compositionally biased region" description="Basic and acidic residues" evidence="7">
    <location>
        <begin position="724"/>
        <end position="735"/>
    </location>
</feature>
<feature type="region of interest" description="Disordered" evidence="7">
    <location>
        <begin position="1078"/>
        <end position="1199"/>
    </location>
</feature>
<feature type="compositionally biased region" description="Polar residues" evidence="7">
    <location>
        <begin position="857"/>
        <end position="867"/>
    </location>
</feature>
<dbReference type="VEuPathDB" id="VectorBase:PHUM534870"/>
<dbReference type="EC" id="3.4.21.9" evidence="11"/>
<feature type="disulfide bond" evidence="5">
    <location>
        <begin position="2455"/>
        <end position="2473"/>
    </location>
</feature>
<feature type="compositionally biased region" description="Polar residues" evidence="7">
    <location>
        <begin position="988"/>
        <end position="998"/>
    </location>
</feature>
<feature type="compositionally biased region" description="Polar residues" evidence="7">
    <location>
        <begin position="910"/>
        <end position="926"/>
    </location>
</feature>
<feature type="compositionally biased region" description="Basic and acidic residues" evidence="7">
    <location>
        <begin position="1007"/>
        <end position="1019"/>
    </location>
</feature>
<feature type="region of interest" description="Disordered" evidence="7">
    <location>
        <begin position="1548"/>
        <end position="1569"/>
    </location>
</feature>
<dbReference type="SUPFAM" id="SSF56487">
    <property type="entry name" value="SRCR-like"/>
    <property type="match status" value="1"/>
</dbReference>
<keyword evidence="2 11" id="KW-0378">Hydrolase</keyword>
<feature type="disulfide bond" evidence="5">
    <location>
        <begin position="2410"/>
        <end position="2422"/>
    </location>
</feature>
<feature type="compositionally biased region" description="Basic and acidic residues" evidence="7">
    <location>
        <begin position="777"/>
        <end position="788"/>
    </location>
</feature>
<sequence length="2887" mass="317237">MYRYGHVRRKICPSNKIGVLDNKTSIGTQTFYPFEYFEGEKLYVTKDKRRPTSWRRCLSWIVACAVISAVLIVAILAGTGLILSQEPNMVKEASVGRNFAGADLKPVVTNGSDTSTSVSGLSPTSNMTHDYVPRSIESELVIDNLEWNPAFLNKDSMEYQELASIMEDQLKMILFDNSNGDLQFAESNVGLNVVNISQDPFKVFYRIGWNYKQDGDNENGDNANGGTRKEPITMEDVKMKLINNLSKNQGYIDKYHINMDGIKVGHVINACEIENGGCSHICYYNYLNQRFTCTCPTHLVLDKSLKNCIEWEGSSEQDYSSVPDRTVYSGVQFESPQFNQNGHQSSGQETGGQNHEDHMHEHGQQSHEQGLNEYDHGDHHMHDHGTGQHDHTHGQEMNEYDHGDHHMHDHGTGQHDHTHGQGTDEDNNGDHHMHDHGTGSHDHIHGQGTDEDNNGDHHMHDHSTMEHDHIHGQGINEDHNGDHHMHDHGTGQHDHFQGQGMNEDNLGNGHVHDHGTDEHNHFHGQGMNEDNLGNGHVHVHGTDEHNHFHGQGMNEDNQGDHRMHYQSVDEQGHILVQETNEDNNGVQHSHTQNSDQDHQHPSYSSNEQAERSNEHDSTVFEHNEHIHVPNLNEHDHKSEEQDSVESGERNENSQGVNVNENDTQSPVSEAGEHDHTNQLLQNSPSSSNEDQQFNGQDTTEQSGITVDQSVPGQFGEHSVGNDETDGKNEENKGSTESENESNTGTENQPTEITEQNNQSPNDGSKEHDPNSSLSNEETNKDHKDDSFSTDRTFIGLQPGVHVNNNEETPVTTDPSFISHSSPKSGEVLLGSRSTGGPEMEHTTIPFSGHSLDEIHDSTNLPETSVNDSNEKEEQPKSILNSNLGSEDSSSKDSTDPNDHEFSTEKPNFDTVDSNQPSDNQTFSGENQEAGINYNSDKNMSDQNTDGGKNLNIDNSTAQFSPSEKEFENNTPNLNSQDNTHLSEDKSPNDFSQTEQSENPMEKTNMPNEHHVPLLEDILLRESSLNDTEKPQNFTNNDGQSFLNNVERNENGEPVVEEIIVDKSSPDNDTNSSAAVDMINKNTSDDKTDSETTTKPNDREENLTIPFTDVNEEKKTISSDSLNPDNREDGLKKSESVEFESNLSEENSTSGAGTISSDETSKTDSTNPSINKESDQLTSDVNSESGHVHDTTTEPNLANHVFHETTIHPKEEYEGYTVPVAVISDFSVDEPEPFIKNRKNVGESVNSQSSSTENSIPTSQSTLNKNPEGREVPTTDNHNDIEIKNVHIHSPSDSTNENSTLSPSDENTEKDSKSSENESSTPIHSLEDATGNNNNSEEQKNSPNHQNTDEFSNNIKDDGTDNDNEEFNTLLDKDYKNKNEYSTDGKEVLNKYLNKQTFLKGDKKKLKDLVKGDKYDGDKKISEESTKPSVTPEDIILQKHVNENGFDLDYNNQFHTEHTTKSLGNIAKPEDGVPVLAFKPEDIENHDISVLQTVSPGVRHETHFVPGVHEDEIQKTVIPETTPETGFVNEGSAEETPKTLSNDFTVVNDHENPRVISSDNSFGDDDTDNIDIETSKTKITDNKDGDVKDKEYGKFDKDYKYEKQKGAKKKDIKKKGSSKDGKNVELDDNKKYYSDIKDQGTGRSGTLAGSTLFEDSKEMFDSTKMPDDKDINTSTESDSEEQTTEMNKNSSSEITSSSDSESNAKNNADGMNGDSAKEDKSESDDSTMTTLKTPTSGDISQSGRSFNGEAPKEPVQEGVISNVDGEKSKSTSVSSVQDGEQKDNDEGTKTSENSGETNTMKHDGEESTEQPTETSFSSSEKSKVDAENPENGSEQVLTRSHNFDGNQRSPASDVNSEENERTTILPETVLSGQNPVTSEEGGSGYVSVPGTIHHSTGENENSSLNPQGVKVDQVVSPDGQIMITGSQIPGSDSHNISMVNSDSAGIAYNQPSSGSEAENSSFILNPSLTHSGFNINPVHATSNFDPNSSNGNSDSAQANGNSFNQHLATDSNSLPPNFNPSFSTSNGESVRFDVNSNPSFSSEVSNFTTGFDPSNSKIANSGFAYSTGGSGPTISFSNSSSETPDVILQGGPHPNVYRVGSVNSTNGLPQTFNFNVSSHPNGFLFKVFNSSFSNGNASGHSNFPSIVKIGQNGFHQNGSAFNASDFSTFISSFPQNGNSTTTVYRLENGSLPGTVFDGHFNPQEGHYHMLTNASGTFVYSSNEPAFVIKGDSGDFGRSTVYILGNNSTANGSHGNFTVSPHSVLFRNSSVFTVRNLTENGVPNLVHLQGNAFQTNGQKSNQSFQFTPSNFAAGTTYKVGDYFGYISKCVAGQFQCLNGTSKRGSACINLSSKCDSINDCSDGSDEIGCIENGCPGNFQCADGTCLKRHLVCNGIVDCSDGSDEKQCDQWKCEFDEFQCPSGRCIPVVWQCDSKADCDNHTDELNCQRSCGNDEYLCPEGWCIPLSYKCNGVKECSNGEDEQLCDCSLDQFKCQSGGCVSKSQVCNGIDDCPDRSDEWDCVKINSNSSLLEIRTASGEYEPVCADDWSTTRSDQVCAFLGYSSSAPLENYNSMPLSNVESFYKLKNVTTEDINNNFIVNLERTNKTCSSGKYVELNCQEFSCGSRGMTGGADGEASLVSGMSATSGQLPSVALMYNIRNLHSCTANVLTPRWVLASYNCLKMGSRNVNQQDWKLFVGSTVFEAEKENAETRRIVKVVPHPQVKFNQFLFSNDLALVKLDEPLQFTANVGAVCLPEQEIQPRQICVTAGWGLNGPEDKNITQQLQYLPMPTMNLTDCNSTDHYSGFITDDKICAGSNGGKQSLCYNEEGAPLMCINDRGEWELQGVLSYHSNCGKGSHPSIFSSITPVRDWIKQTIGNGFDKKMTSATKR</sequence>
<feature type="compositionally biased region" description="Basic and acidic residues" evidence="7">
    <location>
        <begin position="354"/>
        <end position="365"/>
    </location>
</feature>
<evidence type="ECO:0000256" key="2">
    <source>
        <dbReference type="ARBA" id="ARBA00022801"/>
    </source>
</evidence>
<dbReference type="CDD" id="cd00190">
    <property type="entry name" value="Tryp_SPc"/>
    <property type="match status" value="1"/>
</dbReference>
<dbReference type="InterPro" id="IPR023415">
    <property type="entry name" value="LDLR_class-A_CS"/>
</dbReference>
<keyword evidence="8" id="KW-0812">Transmembrane</keyword>
<dbReference type="SUPFAM" id="SSF57424">
    <property type="entry name" value="LDL receptor-like module"/>
    <property type="match status" value="5"/>
</dbReference>
<feature type="compositionally biased region" description="Polar residues" evidence="7">
    <location>
        <begin position="1022"/>
        <end position="1045"/>
    </location>
</feature>
<dbReference type="InterPro" id="IPR036055">
    <property type="entry name" value="LDL_receptor-like_sf"/>
</dbReference>
<dbReference type="GeneID" id="8235277"/>
<feature type="region of interest" description="Disordered" evidence="7">
    <location>
        <begin position="583"/>
        <end position="1050"/>
    </location>
</feature>
<feature type="compositionally biased region" description="Basic and acidic residues" evidence="7">
    <location>
        <begin position="1653"/>
        <end position="1670"/>
    </location>
</feature>
<feature type="compositionally biased region" description="Basic and acidic residues" evidence="7">
    <location>
        <begin position="1778"/>
        <end position="1788"/>
    </location>
</feature>
<dbReference type="Gene3D" id="2.10.25.10">
    <property type="entry name" value="Laminin"/>
    <property type="match status" value="1"/>
</dbReference>
<feature type="disulfide bond" evidence="5">
    <location>
        <begin position="2503"/>
        <end position="2518"/>
    </location>
</feature>
<evidence type="ECO:0000256" key="6">
    <source>
        <dbReference type="PROSITE-ProRule" id="PRU00196"/>
    </source>
</evidence>
<keyword evidence="8" id="KW-1133">Transmembrane helix</keyword>
<keyword evidence="11" id="KW-0449">Lipoprotein</keyword>
<feature type="compositionally biased region" description="Basic and acidic residues" evidence="7">
    <location>
        <begin position="608"/>
        <end position="651"/>
    </location>
</feature>
<keyword evidence="8" id="KW-0472">Membrane</keyword>
<feature type="compositionally biased region" description="Basic and acidic residues" evidence="7">
    <location>
        <begin position="428"/>
        <end position="445"/>
    </location>
</feature>
<feature type="compositionally biased region" description="Basic residues" evidence="7">
    <location>
        <begin position="1605"/>
        <end position="1615"/>
    </location>
</feature>
<dbReference type="InterPro" id="IPR009003">
    <property type="entry name" value="Peptidase_S1_PA"/>
</dbReference>
<feature type="compositionally biased region" description="Basic and acidic residues" evidence="7">
    <location>
        <begin position="454"/>
        <end position="496"/>
    </location>
</feature>
<dbReference type="PROSITE" id="PS50068">
    <property type="entry name" value="LDLRA_2"/>
    <property type="match status" value="5"/>
</dbReference>
<feature type="compositionally biased region" description="Polar residues" evidence="7">
    <location>
        <begin position="968"/>
        <end position="979"/>
    </location>
</feature>
<dbReference type="eggNOG" id="KOG3627">
    <property type="taxonomic scope" value="Eukaryota"/>
</dbReference>
<keyword evidence="1" id="KW-0645">Protease</keyword>
<feature type="compositionally biased region" description="Polar residues" evidence="7">
    <location>
        <begin position="932"/>
        <end position="961"/>
    </location>
</feature>
<keyword evidence="3" id="KW-0720">Serine protease</keyword>
<feature type="compositionally biased region" description="Basic and acidic residues" evidence="7">
    <location>
        <begin position="1266"/>
        <end position="1284"/>
    </location>
</feature>
<feature type="compositionally biased region" description="Low complexity" evidence="7">
    <location>
        <begin position="736"/>
        <end position="747"/>
    </location>
</feature>
<feature type="compositionally biased region" description="Basic and acidic residues" evidence="7">
    <location>
        <begin position="888"/>
        <end position="907"/>
    </location>
</feature>
<dbReference type="EnsemblMetazoa" id="PHUM534870-RA">
    <property type="protein sequence ID" value="PHUM534870-PA"/>
    <property type="gene ID" value="PHUM534870"/>
</dbReference>
<feature type="disulfide bond" evidence="5">
    <location>
        <begin position="2352"/>
        <end position="2367"/>
    </location>
</feature>
<dbReference type="PROSITE" id="PS50240">
    <property type="entry name" value="TRYPSIN_DOM"/>
    <property type="match status" value="1"/>
</dbReference>
<feature type="compositionally biased region" description="Basic and acidic residues" evidence="7">
    <location>
        <begin position="1306"/>
        <end position="1315"/>
    </location>
</feature>
<dbReference type="CTD" id="8235277"/>
<evidence type="ECO:0000256" key="5">
    <source>
        <dbReference type="PROSITE-ProRule" id="PRU00124"/>
    </source>
</evidence>
<evidence type="ECO:0000256" key="3">
    <source>
        <dbReference type="ARBA" id="ARBA00022825"/>
    </source>
</evidence>
<feature type="disulfide bond" evidence="6">
    <location>
        <begin position="2554"/>
        <end position="2615"/>
    </location>
</feature>
<comment type="caution">
    <text evidence="6">Lacks conserved residue(s) required for the propagation of feature annotation.</text>
</comment>
<evidence type="ECO:0000256" key="7">
    <source>
        <dbReference type="SAM" id="MobiDB-lite"/>
    </source>
</evidence>
<dbReference type="CDD" id="cd00112">
    <property type="entry name" value="LDLa"/>
    <property type="match status" value="5"/>
</dbReference>
<feature type="compositionally biased region" description="Polar residues" evidence="7">
    <location>
        <begin position="1138"/>
        <end position="1184"/>
    </location>
</feature>
<evidence type="ECO:0000313" key="13">
    <source>
        <dbReference type="Proteomes" id="UP000009046"/>
    </source>
</evidence>
<dbReference type="InterPro" id="IPR036772">
    <property type="entry name" value="SRCR-like_dom_sf"/>
</dbReference>
<feature type="compositionally biased region" description="Basic and acidic residues" evidence="7">
    <location>
        <begin position="373"/>
        <end position="419"/>
    </location>
</feature>
<feature type="compositionally biased region" description="Basic and acidic residues" evidence="7">
    <location>
        <begin position="1082"/>
        <end position="1101"/>
    </location>
</feature>
<dbReference type="EMBL" id="AAZO01006491">
    <property type="status" value="NOT_ANNOTATED_CDS"/>
    <property type="molecule type" value="Genomic_DNA"/>
</dbReference>
<feature type="compositionally biased region" description="Polar residues" evidence="7">
    <location>
        <begin position="1829"/>
        <end position="1853"/>
    </location>
</feature>
<feature type="compositionally biased region" description="Polar residues" evidence="7">
    <location>
        <begin position="1290"/>
        <end position="1302"/>
    </location>
</feature>
<dbReference type="EMBL" id="DS235853">
    <property type="protein sequence ID" value="EEB18794.1"/>
    <property type="molecule type" value="Genomic_DNA"/>
</dbReference>
<feature type="compositionally biased region" description="Low complexity" evidence="7">
    <location>
        <begin position="1242"/>
        <end position="1260"/>
    </location>
</feature>
<feature type="disulfide bond" evidence="5">
    <location>
        <begin position="2467"/>
        <end position="2482"/>
    </location>
</feature>
<dbReference type="Pfam" id="PF15494">
    <property type="entry name" value="SRCR_2"/>
    <property type="match status" value="1"/>
</dbReference>
<feature type="compositionally biased region" description="Polar residues" evidence="7">
    <location>
        <begin position="689"/>
        <end position="711"/>
    </location>
</feature>
<feature type="compositionally biased region" description="Polar residues" evidence="7">
    <location>
        <begin position="583"/>
        <end position="594"/>
    </location>
</feature>
<dbReference type="PROSITE" id="PS01209">
    <property type="entry name" value="LDLRA_1"/>
    <property type="match status" value="5"/>
</dbReference>
<dbReference type="PANTHER" id="PTHR24252">
    <property type="entry name" value="ACROSIN-RELATED"/>
    <property type="match status" value="1"/>
</dbReference>
<dbReference type="SUPFAM" id="SSF50494">
    <property type="entry name" value="Trypsin-like serine proteases"/>
    <property type="match status" value="1"/>
</dbReference>
<feature type="compositionally biased region" description="Basic and acidic residues" evidence="7">
    <location>
        <begin position="1616"/>
        <end position="1639"/>
    </location>
</feature>
<feature type="disulfide bond" evidence="6">
    <location>
        <begin position="2541"/>
        <end position="2605"/>
    </location>
</feature>
<feature type="compositionally biased region" description="Polar residues" evidence="7">
    <location>
        <begin position="652"/>
        <end position="667"/>
    </location>
</feature>
<keyword evidence="4 6" id="KW-1015">Disulfide bond</keyword>
<feature type="disulfide bond" evidence="5">
    <location>
        <begin position="2429"/>
        <end position="2444"/>
    </location>
</feature>
<feature type="disulfide bond" evidence="5">
    <location>
        <begin position="2491"/>
        <end position="2509"/>
    </location>
</feature>
<feature type="compositionally biased region" description="Low complexity" evidence="7">
    <location>
        <begin position="677"/>
        <end position="688"/>
    </location>
</feature>
<feature type="compositionally biased region" description="Polar residues" evidence="7">
    <location>
        <begin position="748"/>
        <end position="762"/>
    </location>
</feature>
<dbReference type="InterPro" id="IPR043504">
    <property type="entry name" value="Peptidase_S1_PA_chymotrypsin"/>
</dbReference>
<feature type="disulfide bond" evidence="5">
    <location>
        <begin position="2448"/>
        <end position="2460"/>
    </location>
</feature>
<reference evidence="11" key="1">
    <citation type="submission" date="2007-04" db="EMBL/GenBank/DDBJ databases">
        <title>Annotation of Pediculus humanus corporis strain USDA.</title>
        <authorList>
            <person name="Kirkness E."/>
            <person name="Hannick L."/>
            <person name="Hass B."/>
            <person name="Bruggner R."/>
            <person name="Lawson D."/>
            <person name="Bidwell S."/>
            <person name="Joardar V."/>
            <person name="Caler E."/>
            <person name="Walenz B."/>
            <person name="Inman J."/>
            <person name="Schobel S."/>
            <person name="Galinsky K."/>
            <person name="Amedeo P."/>
            <person name="Strausberg R."/>
        </authorList>
    </citation>
    <scope>NUCLEOTIDE SEQUENCE</scope>
    <source>
        <strain evidence="11">USDA</strain>
    </source>
</reference>
<proteinExistence type="predicted"/>
<protein>
    <submittedName>
        <fullName evidence="11 12">Low-density lipoprotein receptor, putative</fullName>
        <ecNumber evidence="11">3.4.21.9</ecNumber>
    </submittedName>
</protein>
<feature type="domain" description="SRCR" evidence="10">
    <location>
        <begin position="2500"/>
        <end position="2616"/>
    </location>
</feature>
<feature type="region of interest" description="Disordered" evidence="7">
    <location>
        <begin position="1978"/>
        <end position="2024"/>
    </location>
</feature>
<accession>E0VZI8</accession>
<feature type="region of interest" description="Disordered" evidence="7">
    <location>
        <begin position="1231"/>
        <end position="1384"/>
    </location>
</feature>
<feature type="domain" description="Peptidase S1" evidence="9">
    <location>
        <begin position="2635"/>
        <end position="2874"/>
    </location>
</feature>
<dbReference type="SMART" id="SM00192">
    <property type="entry name" value="LDLa"/>
    <property type="match status" value="5"/>
</dbReference>
<dbReference type="SMART" id="SM00020">
    <property type="entry name" value="Tryp_SPc"/>
    <property type="match status" value="1"/>
</dbReference>
<feature type="compositionally biased region" description="Polar residues" evidence="7">
    <location>
        <begin position="335"/>
        <end position="353"/>
    </location>
</feature>
<dbReference type="OrthoDB" id="9990982at2759"/>
<dbReference type="InterPro" id="IPR001190">
    <property type="entry name" value="SRCR"/>
</dbReference>
<dbReference type="KEGG" id="phu:Phum_PHUM534870"/>
<evidence type="ECO:0000256" key="1">
    <source>
        <dbReference type="ARBA" id="ARBA00022670"/>
    </source>
</evidence>
<gene>
    <name evidence="12" type="primary">8235277</name>
    <name evidence="11" type="ORF">Phum_PHUM534870</name>
</gene>
<dbReference type="InParanoid" id="E0VZI8"/>
<feature type="region of interest" description="Disordered" evidence="7">
    <location>
        <begin position="1410"/>
        <end position="1432"/>
    </location>
</feature>
<dbReference type="PANTHER" id="PTHR24252:SF7">
    <property type="entry name" value="HYALIN"/>
    <property type="match status" value="1"/>
</dbReference>
<evidence type="ECO:0000313" key="11">
    <source>
        <dbReference type="EMBL" id="EEB18794.1"/>
    </source>
</evidence>
<dbReference type="PROSITE" id="PS50287">
    <property type="entry name" value="SRCR_2"/>
    <property type="match status" value="1"/>
</dbReference>
<dbReference type="InterPro" id="IPR001254">
    <property type="entry name" value="Trypsin_dom"/>
</dbReference>
<dbReference type="GO" id="GO:0016020">
    <property type="term" value="C:membrane"/>
    <property type="evidence" value="ECO:0007669"/>
    <property type="project" value="InterPro"/>
</dbReference>
<evidence type="ECO:0000256" key="8">
    <source>
        <dbReference type="SAM" id="Phobius"/>
    </source>
</evidence>
<keyword evidence="11" id="KW-0675">Receptor</keyword>
<name>E0VZI8_PEDHC</name>
<dbReference type="Gene3D" id="2.40.10.10">
    <property type="entry name" value="Trypsin-like serine proteases"/>
    <property type="match status" value="1"/>
</dbReference>
<feature type="compositionally biased region" description="Basic and acidic residues" evidence="7">
    <location>
        <begin position="1370"/>
        <end position="1384"/>
    </location>
</feature>
<feature type="compositionally biased region" description="Basic and acidic residues" evidence="7">
    <location>
        <begin position="1124"/>
        <end position="1135"/>
    </location>
</feature>
<dbReference type="STRING" id="121224.E0VZI8"/>
<dbReference type="Pfam" id="PF00057">
    <property type="entry name" value="Ldl_recept_a"/>
    <property type="match status" value="5"/>
</dbReference>